<dbReference type="GO" id="GO:0043683">
    <property type="term" value="P:type IV pilus assembly"/>
    <property type="evidence" value="ECO:0007669"/>
    <property type="project" value="InterPro"/>
</dbReference>
<keyword evidence="1" id="KW-1133">Transmembrane helix</keyword>
<dbReference type="EMBL" id="CP045871">
    <property type="protein sequence ID" value="QGG81198.1"/>
    <property type="molecule type" value="Genomic_DNA"/>
</dbReference>
<sequence>MKPQSGLSLVELMISLLLGSLIVIAAMTLLSTNSQQLRDQTAKTALQENSRVALDILGNHIRLAGFYGTMDGDDPLVARFSTGLANNRCQGTVLDSTQTRPALQVRSFANTAAANAAYDCIAQTNIDLTSPVLEVRSVDGVPVPPNNASAPLPNDSYYVQASPGGGSLFFGNTDYQALLTNFEDRVYADGGPVEVMRWQPAIYYVRPCSNPSGSGATCTAGDDPTPMLVRQRLTMLGTQPAMIEEPLVSGVERVDYLIGLADANGQIDRYAPHDSAGIDWSRAVSIRLALVVRETSARGGTDTSSYTLPSGATWDCTDSTDAGACQFNRSLFGGTYNLRNRIL</sequence>
<dbReference type="InterPro" id="IPR012902">
    <property type="entry name" value="N_methyl_site"/>
</dbReference>
<dbReference type="Pfam" id="PF07963">
    <property type="entry name" value="N_methyl"/>
    <property type="match status" value="1"/>
</dbReference>
<dbReference type="RefSeq" id="WP_153714701.1">
    <property type="nucleotide sequence ID" value="NZ_CP045871.1"/>
</dbReference>
<evidence type="ECO:0000313" key="3">
    <source>
        <dbReference type="Proteomes" id="UP000388235"/>
    </source>
</evidence>
<evidence type="ECO:0000256" key="1">
    <source>
        <dbReference type="SAM" id="Phobius"/>
    </source>
</evidence>
<evidence type="ECO:0000313" key="2">
    <source>
        <dbReference type="EMBL" id="QGG81198.1"/>
    </source>
</evidence>
<dbReference type="OrthoDB" id="5296662at2"/>
<proteinExistence type="predicted"/>
<name>A0A5Q2QA41_9GAMM</name>
<gene>
    <name evidence="2" type="ORF">GH975_11740</name>
</gene>
<evidence type="ECO:0008006" key="4">
    <source>
        <dbReference type="Google" id="ProtNLM"/>
    </source>
</evidence>
<feature type="transmembrane region" description="Helical" evidence="1">
    <location>
        <begin position="12"/>
        <end position="30"/>
    </location>
</feature>
<keyword evidence="1" id="KW-0812">Transmembrane</keyword>
<keyword evidence="3" id="KW-1185">Reference proteome</keyword>
<dbReference type="Pfam" id="PF16074">
    <property type="entry name" value="PilW"/>
    <property type="match status" value="1"/>
</dbReference>
<dbReference type="PROSITE" id="PS00409">
    <property type="entry name" value="PROKAR_NTER_METHYL"/>
    <property type="match status" value="1"/>
</dbReference>
<keyword evidence="1" id="KW-0472">Membrane</keyword>
<reference evidence="2 3" key="1">
    <citation type="submission" date="2019-11" db="EMBL/GenBank/DDBJ databases">
        <authorList>
            <person name="Khan S.A."/>
            <person name="Jeon C.O."/>
            <person name="Chun B.H."/>
        </authorList>
    </citation>
    <scope>NUCLEOTIDE SEQUENCE [LARGE SCALE GENOMIC DNA]</scope>
    <source>
        <strain evidence="2 3">IMCC 1097</strain>
    </source>
</reference>
<accession>A0A5Q2QA41</accession>
<protein>
    <recommendedName>
        <fullName evidence="4">Type IV pilus assembly protein PilW</fullName>
    </recommendedName>
</protein>
<dbReference type="KEGG" id="llp:GH975_11740"/>
<organism evidence="2 3">
    <name type="scientific">Litorivicinus lipolyticus</name>
    <dbReference type="NCBI Taxonomy" id="418701"/>
    <lineage>
        <taxon>Bacteria</taxon>
        <taxon>Pseudomonadati</taxon>
        <taxon>Pseudomonadota</taxon>
        <taxon>Gammaproteobacteria</taxon>
        <taxon>Oceanospirillales</taxon>
        <taxon>Litorivicinaceae</taxon>
        <taxon>Litorivicinus</taxon>
    </lineage>
</organism>
<dbReference type="InterPro" id="IPR032092">
    <property type="entry name" value="PilW"/>
</dbReference>
<dbReference type="AlphaFoldDB" id="A0A5Q2QA41"/>
<dbReference type="Proteomes" id="UP000388235">
    <property type="component" value="Chromosome"/>
</dbReference>